<feature type="domain" description="YqaJ viral recombinase" evidence="2">
    <location>
        <begin position="9"/>
        <end position="148"/>
    </location>
</feature>
<gene>
    <name evidence="3" type="ORF">RF091_02200</name>
</gene>
<dbReference type="Gene3D" id="3.90.320.10">
    <property type="match status" value="1"/>
</dbReference>
<evidence type="ECO:0000313" key="4">
    <source>
        <dbReference type="Proteomes" id="UP001234811"/>
    </source>
</evidence>
<organism evidence="3 4">
    <name type="scientific">Serratia marcescens</name>
    <dbReference type="NCBI Taxonomy" id="615"/>
    <lineage>
        <taxon>Bacteria</taxon>
        <taxon>Pseudomonadati</taxon>
        <taxon>Pseudomonadota</taxon>
        <taxon>Gammaproteobacteria</taxon>
        <taxon>Enterobacterales</taxon>
        <taxon>Yersiniaceae</taxon>
        <taxon>Serratia</taxon>
    </lineage>
</organism>
<sequence length="304" mass="34913">MLQNAGNMDRTKYLGGSDVAAILGISPWRTPLEVYLDKVQPRIKTIDPNKQKVFTRGQRMEPYVIDLLAEETGFEIVSRGNRYIHRDYNFIAAEIDFEYFDPGTGQVENGEIKTVSPFKAKEWGEVQTDAIPVHYTAQAMHGMMVTGKSVCTFGVLIGGDDFRIYRVERDEETIEAILQREVEFWDRVSQLNPPPATAVSDIMMMFEKDAGTRIEADGKVIGLYNDLREMKGKYKELEQEIAITEERIKLYMQDHAILTIDQKEIASWKSQSSMRFNQEAFSTSHPKLFNKFKQASISRVFRLK</sequence>
<dbReference type="InterPro" id="IPR011604">
    <property type="entry name" value="PDDEXK-like_dom_sf"/>
</dbReference>
<keyword evidence="1" id="KW-0175">Coiled coil</keyword>
<proteinExistence type="predicted"/>
<dbReference type="Proteomes" id="UP001234811">
    <property type="component" value="Unassembled WGS sequence"/>
</dbReference>
<dbReference type="InterPro" id="IPR019080">
    <property type="entry name" value="YqaJ_viral_recombinase"/>
</dbReference>
<accession>A0ABD5BDL7</accession>
<dbReference type="NCBIfam" id="TIGR03033">
    <property type="entry name" value="phage_rel_nuc"/>
    <property type="match status" value="1"/>
</dbReference>
<evidence type="ECO:0000313" key="3">
    <source>
        <dbReference type="EMBL" id="MDQ9554351.1"/>
    </source>
</evidence>
<dbReference type="Pfam" id="PF09588">
    <property type="entry name" value="YqaJ"/>
    <property type="match status" value="1"/>
</dbReference>
<dbReference type="AlphaFoldDB" id="A0ABD5BDL7"/>
<comment type="caution">
    <text evidence="3">The sequence shown here is derived from an EMBL/GenBank/DDBJ whole genome shotgun (WGS) entry which is preliminary data.</text>
</comment>
<evidence type="ECO:0000256" key="1">
    <source>
        <dbReference type="SAM" id="Coils"/>
    </source>
</evidence>
<dbReference type="EMBL" id="JAVIPQ010000045">
    <property type="protein sequence ID" value="MDQ9554351.1"/>
    <property type="molecule type" value="Genomic_DNA"/>
</dbReference>
<dbReference type="InterPro" id="IPR017482">
    <property type="entry name" value="Lambda-type_endonuclease"/>
</dbReference>
<evidence type="ECO:0000259" key="2">
    <source>
        <dbReference type="Pfam" id="PF09588"/>
    </source>
</evidence>
<dbReference type="InterPro" id="IPR011335">
    <property type="entry name" value="Restrct_endonuc-II-like"/>
</dbReference>
<dbReference type="SUPFAM" id="SSF52980">
    <property type="entry name" value="Restriction endonuclease-like"/>
    <property type="match status" value="1"/>
</dbReference>
<name>A0ABD5BDL7_SERMA</name>
<feature type="coiled-coil region" evidence="1">
    <location>
        <begin position="220"/>
        <end position="254"/>
    </location>
</feature>
<protein>
    <submittedName>
        <fullName evidence="3">YqaJ viral recombinase family protein</fullName>
    </submittedName>
</protein>
<reference evidence="3 4" key="1">
    <citation type="submission" date="2023-07" db="EMBL/GenBank/DDBJ databases">
        <title>Pathogens genome sequencing project 196.</title>
        <authorList>
            <person name="Cao X."/>
        </authorList>
    </citation>
    <scope>NUCLEOTIDE SEQUENCE [LARGE SCALE GENOMIC DNA]</scope>
    <source>
        <strain evidence="3 4">SM41</strain>
    </source>
</reference>
<dbReference type="RefSeq" id="WP_104874741.1">
    <property type="nucleotide sequence ID" value="NZ_CP026702.1"/>
</dbReference>